<proteinExistence type="predicted"/>
<dbReference type="EMBL" id="FQXV01000003">
    <property type="protein sequence ID" value="SHH85266.1"/>
    <property type="molecule type" value="Genomic_DNA"/>
</dbReference>
<dbReference type="RefSeq" id="WP_073076752.1">
    <property type="nucleotide sequence ID" value="NZ_FQXV01000003.1"/>
</dbReference>
<name>A0A1M5WCN6_9FIRM</name>
<dbReference type="AlphaFoldDB" id="A0A1M5WCN6"/>
<dbReference type="STRING" id="1123282.SAMN02745823_01197"/>
<evidence type="ECO:0000313" key="2">
    <source>
        <dbReference type="Proteomes" id="UP000183995"/>
    </source>
</evidence>
<reference evidence="1 2" key="1">
    <citation type="submission" date="2016-11" db="EMBL/GenBank/DDBJ databases">
        <authorList>
            <person name="Jaros S."/>
            <person name="Januszkiewicz K."/>
            <person name="Wedrychowicz H."/>
        </authorList>
    </citation>
    <scope>NUCLEOTIDE SEQUENCE [LARGE SCALE GENOMIC DNA]</scope>
    <source>
        <strain evidence="1 2">DSM 10068</strain>
    </source>
</reference>
<dbReference type="Proteomes" id="UP000183995">
    <property type="component" value="Unassembled WGS sequence"/>
</dbReference>
<keyword evidence="2" id="KW-1185">Reference proteome</keyword>
<evidence type="ECO:0000313" key="1">
    <source>
        <dbReference type="EMBL" id="SHH85266.1"/>
    </source>
</evidence>
<gene>
    <name evidence="1" type="ORF">SAMN02745823_01197</name>
</gene>
<protein>
    <recommendedName>
        <fullName evidence="3">DUF1858 domain-containing protein</fullName>
    </recommendedName>
</protein>
<dbReference type="OrthoDB" id="1857314at2"/>
<organism evidence="1 2">
    <name type="scientific">Sporobacter termitidis DSM 10068</name>
    <dbReference type="NCBI Taxonomy" id="1123282"/>
    <lineage>
        <taxon>Bacteria</taxon>
        <taxon>Bacillati</taxon>
        <taxon>Bacillota</taxon>
        <taxon>Clostridia</taxon>
        <taxon>Eubacteriales</taxon>
        <taxon>Oscillospiraceae</taxon>
        <taxon>Sporobacter</taxon>
    </lineage>
</organism>
<accession>A0A1M5WCN6</accession>
<sequence length="70" mass="7820">MDLQNNEITIGALISNGAAKALLKKEFPEVANPLMLQMAKKMTLASVLNLARDRYPQEKIQRVLLELQAL</sequence>
<evidence type="ECO:0008006" key="3">
    <source>
        <dbReference type="Google" id="ProtNLM"/>
    </source>
</evidence>